<dbReference type="InterPro" id="IPR029065">
    <property type="entry name" value="Enolase_C-like"/>
</dbReference>
<dbReference type="Gene3D" id="3.20.20.120">
    <property type="entry name" value="Enolase-like C-terminal domain"/>
    <property type="match status" value="1"/>
</dbReference>
<evidence type="ECO:0000313" key="6">
    <source>
        <dbReference type="Proteomes" id="UP000007517"/>
    </source>
</evidence>
<reference evidence="6" key="2">
    <citation type="submission" date="2012-02" db="EMBL/GenBank/DDBJ databases">
        <title>Complete genome sequence of Blastococcus saxobsidens strain DD2.</title>
        <authorList>
            <person name="Genoscope."/>
        </authorList>
    </citation>
    <scope>NUCLEOTIDE SEQUENCE [LARGE SCALE GENOMIC DNA]</scope>
    <source>
        <strain evidence="6">DD2</strain>
    </source>
</reference>
<dbReference type="KEGG" id="bsd:BLASA_1697"/>
<evidence type="ECO:0000259" key="4">
    <source>
        <dbReference type="SMART" id="SM00922"/>
    </source>
</evidence>
<evidence type="ECO:0000256" key="1">
    <source>
        <dbReference type="ARBA" id="ARBA00001426"/>
    </source>
</evidence>
<dbReference type="SMART" id="SM00922">
    <property type="entry name" value="MR_MLE"/>
    <property type="match status" value="1"/>
</dbReference>
<dbReference type="InterPro" id="IPR013341">
    <property type="entry name" value="Mandelate_racemase_N_dom"/>
</dbReference>
<dbReference type="EC" id="4.2.1.40" evidence="3"/>
<accession>H6RN70</accession>
<gene>
    <name evidence="5" type="ordered locus">BLASA_1697</name>
</gene>
<evidence type="ECO:0000256" key="3">
    <source>
        <dbReference type="ARBA" id="ARBA00011973"/>
    </source>
</evidence>
<name>H6RN70_BLASD</name>
<dbReference type="HOGENOM" id="CLU_972058_0_0_11"/>
<organism evidence="5 6">
    <name type="scientific">Blastococcus saxobsidens (strain DD2)</name>
    <dbReference type="NCBI Taxonomy" id="1146883"/>
    <lineage>
        <taxon>Bacteria</taxon>
        <taxon>Bacillati</taxon>
        <taxon>Actinomycetota</taxon>
        <taxon>Actinomycetes</taxon>
        <taxon>Geodermatophilales</taxon>
        <taxon>Geodermatophilaceae</taxon>
        <taxon>Blastococcus</taxon>
    </lineage>
</organism>
<proteinExistence type="predicted"/>
<dbReference type="Pfam" id="PF02746">
    <property type="entry name" value="MR_MLE_N"/>
    <property type="match status" value="1"/>
</dbReference>
<dbReference type="InterPro" id="IPR013342">
    <property type="entry name" value="Mandelate_racemase_C"/>
</dbReference>
<sequence length="286" mass="31071">MSEAIREVRITPVAFRDPPLLNAVGVHQPFALRAVVEVETGSGLVGLGETYGDRPHLRRLERASRSLIGTDVFDLHGMWRLVDVALAGDEGIGGHGMSGMVTSSTTTDRVFSPFEVAALDAQGKLLGRPVSDLLGGAVRRSVPFSAYLFAKWAGHPGEEDDRWGAALDAEGIVAQARLMQAEYGFGAIKLKAGVFPPQAEVAAVLALRAEFPDLPLRLDPNAAWTVQTSIDVGRRLEGVLEYVEDPTPGIEGMAEVAPRSRCRSRRTCAWWRSTTCRRPSERMPSR</sequence>
<keyword evidence="6" id="KW-1185">Reference proteome</keyword>
<dbReference type="InterPro" id="IPR034593">
    <property type="entry name" value="DgoD-like"/>
</dbReference>
<dbReference type="InterPro" id="IPR036849">
    <property type="entry name" value="Enolase-like_C_sf"/>
</dbReference>
<dbReference type="SUPFAM" id="SSF51604">
    <property type="entry name" value="Enolase C-terminal domain-like"/>
    <property type="match status" value="1"/>
</dbReference>
<feature type="domain" description="Mandelate racemase/muconate lactonizing enzyme C-terminal" evidence="4">
    <location>
        <begin position="169"/>
        <end position="263"/>
    </location>
</feature>
<keyword evidence="5" id="KW-0456">Lyase</keyword>
<dbReference type="eggNOG" id="COG4948">
    <property type="taxonomic scope" value="Bacteria"/>
</dbReference>
<evidence type="ECO:0000256" key="2">
    <source>
        <dbReference type="ARBA" id="ARBA00005183"/>
    </source>
</evidence>
<comment type="catalytic activity">
    <reaction evidence="1">
        <text>D-glucarate = 5-dehydro-4-deoxy-D-glucarate + H2O</text>
        <dbReference type="Rhea" id="RHEA:14573"/>
        <dbReference type="ChEBI" id="CHEBI:15377"/>
        <dbReference type="ChEBI" id="CHEBI:30612"/>
        <dbReference type="ChEBI" id="CHEBI:42819"/>
        <dbReference type="EC" id="4.2.1.40"/>
    </reaction>
</comment>
<dbReference type="InterPro" id="IPR029017">
    <property type="entry name" value="Enolase-like_N"/>
</dbReference>
<dbReference type="PANTHER" id="PTHR48080:SF4">
    <property type="entry name" value="GLUCARATE DEHYDRATASE"/>
    <property type="match status" value="1"/>
</dbReference>
<dbReference type="Proteomes" id="UP000007517">
    <property type="component" value="Chromosome"/>
</dbReference>
<dbReference type="STRING" id="1146883.BLASA_1697"/>
<evidence type="ECO:0000313" key="5">
    <source>
        <dbReference type="EMBL" id="CCG02618.1"/>
    </source>
</evidence>
<reference evidence="5 6" key="1">
    <citation type="journal article" date="2012" name="J. Bacteriol.">
        <title>Genome Sequence of Blastococcus saxobsidens DD2, a Stone-Inhabiting Bacterium.</title>
        <authorList>
            <person name="Chouaia B."/>
            <person name="Crotti E."/>
            <person name="Brusetti L."/>
            <person name="Daffonchio D."/>
            <person name="Essoussi I."/>
            <person name="Nouioui I."/>
            <person name="Sbissi I."/>
            <person name="Ghodhbane-Gtari F."/>
            <person name="Gtari M."/>
            <person name="Vacherie B."/>
            <person name="Barbe V."/>
            <person name="Medigue C."/>
            <person name="Gury J."/>
            <person name="Pujic P."/>
            <person name="Normand P."/>
        </authorList>
    </citation>
    <scope>NUCLEOTIDE SEQUENCE [LARGE SCALE GENOMIC DNA]</scope>
    <source>
        <strain evidence="5 6">DD2</strain>
    </source>
</reference>
<comment type="pathway">
    <text evidence="2">Carbohydrate acid metabolism; D-glucarate degradation; 2,5-dioxopentanoate from D-glucarate: step 1/2.</text>
</comment>
<dbReference type="AlphaFoldDB" id="H6RN70"/>
<dbReference type="SUPFAM" id="SSF54826">
    <property type="entry name" value="Enolase N-terminal domain-like"/>
    <property type="match status" value="1"/>
</dbReference>
<dbReference type="Gene3D" id="3.30.390.10">
    <property type="entry name" value="Enolase-like, N-terminal domain"/>
    <property type="match status" value="1"/>
</dbReference>
<dbReference type="EMBL" id="FO117623">
    <property type="protein sequence ID" value="CCG02618.1"/>
    <property type="molecule type" value="Genomic_DNA"/>
</dbReference>
<dbReference type="PANTHER" id="PTHR48080">
    <property type="entry name" value="D-GALACTONATE DEHYDRATASE-RELATED"/>
    <property type="match status" value="1"/>
</dbReference>
<protein>
    <recommendedName>
        <fullName evidence="3">glucarate dehydratase</fullName>
        <ecNumber evidence="3">4.2.1.40</ecNumber>
    </recommendedName>
</protein>
<dbReference type="Pfam" id="PF13378">
    <property type="entry name" value="MR_MLE_C"/>
    <property type="match status" value="1"/>
</dbReference>
<dbReference type="GO" id="GO:0008872">
    <property type="term" value="F:glucarate dehydratase activity"/>
    <property type="evidence" value="ECO:0007669"/>
    <property type="project" value="UniProtKB-EC"/>
</dbReference>